<feature type="compositionally biased region" description="Polar residues" evidence="1">
    <location>
        <begin position="28"/>
        <end position="46"/>
    </location>
</feature>
<comment type="caution">
    <text evidence="2">The sequence shown here is derived from an EMBL/GenBank/DDBJ whole genome shotgun (WGS) entry which is preliminary data.</text>
</comment>
<name>A0AAN8XEQ8_HALRR</name>
<feature type="region of interest" description="Disordered" evidence="1">
    <location>
        <begin position="21"/>
        <end position="55"/>
    </location>
</feature>
<sequence>MFFGKILPDLFVARNHKKHISNRPPSVKLSNPIKNSHSDSAQVNSPSDEDFNEVEDDDGIKEVGLGDSRVVIPTLGHLVRNLTTTSPFFA</sequence>
<gene>
    <name evidence="2" type="ORF">SK128_010569</name>
</gene>
<dbReference type="Proteomes" id="UP001381693">
    <property type="component" value="Unassembled WGS sequence"/>
</dbReference>
<keyword evidence="3" id="KW-1185">Reference proteome</keyword>
<reference evidence="2 3" key="1">
    <citation type="submission" date="2023-11" db="EMBL/GenBank/DDBJ databases">
        <title>Halocaridina rubra genome assembly.</title>
        <authorList>
            <person name="Smith C."/>
        </authorList>
    </citation>
    <scope>NUCLEOTIDE SEQUENCE [LARGE SCALE GENOMIC DNA]</scope>
    <source>
        <strain evidence="2">EP-1</strain>
        <tissue evidence="2">Whole</tissue>
    </source>
</reference>
<accession>A0AAN8XEQ8</accession>
<organism evidence="2 3">
    <name type="scientific">Halocaridina rubra</name>
    <name type="common">Hawaiian red shrimp</name>
    <dbReference type="NCBI Taxonomy" id="373956"/>
    <lineage>
        <taxon>Eukaryota</taxon>
        <taxon>Metazoa</taxon>
        <taxon>Ecdysozoa</taxon>
        <taxon>Arthropoda</taxon>
        <taxon>Crustacea</taxon>
        <taxon>Multicrustacea</taxon>
        <taxon>Malacostraca</taxon>
        <taxon>Eumalacostraca</taxon>
        <taxon>Eucarida</taxon>
        <taxon>Decapoda</taxon>
        <taxon>Pleocyemata</taxon>
        <taxon>Caridea</taxon>
        <taxon>Atyoidea</taxon>
        <taxon>Atyidae</taxon>
        <taxon>Halocaridina</taxon>
    </lineage>
</organism>
<evidence type="ECO:0000256" key="1">
    <source>
        <dbReference type="SAM" id="MobiDB-lite"/>
    </source>
</evidence>
<proteinExistence type="predicted"/>
<protein>
    <submittedName>
        <fullName evidence="2">Uncharacterized protein</fullName>
    </submittedName>
</protein>
<evidence type="ECO:0000313" key="2">
    <source>
        <dbReference type="EMBL" id="KAK7081491.1"/>
    </source>
</evidence>
<evidence type="ECO:0000313" key="3">
    <source>
        <dbReference type="Proteomes" id="UP001381693"/>
    </source>
</evidence>
<dbReference type="AlphaFoldDB" id="A0AAN8XEQ8"/>
<dbReference type="EMBL" id="JAXCGZ010004782">
    <property type="protein sequence ID" value="KAK7081491.1"/>
    <property type="molecule type" value="Genomic_DNA"/>
</dbReference>